<name>A0A3N4MC79_9BACT</name>
<dbReference type="GO" id="GO:0046872">
    <property type="term" value="F:metal ion binding"/>
    <property type="evidence" value="ECO:0007669"/>
    <property type="project" value="UniProtKB-KW"/>
</dbReference>
<dbReference type="GO" id="GO:0016491">
    <property type="term" value="F:oxidoreductase activity"/>
    <property type="evidence" value="ECO:0007669"/>
    <property type="project" value="UniProtKB-KW"/>
</dbReference>
<evidence type="ECO:0000313" key="8">
    <source>
        <dbReference type="Proteomes" id="UP000279089"/>
    </source>
</evidence>
<evidence type="ECO:0000256" key="6">
    <source>
        <dbReference type="SAM" id="SignalP"/>
    </source>
</evidence>
<protein>
    <submittedName>
        <fullName evidence="7">FAD-dependent oxidoreductase</fullName>
    </submittedName>
</protein>
<feature type="signal peptide" evidence="6">
    <location>
        <begin position="1"/>
        <end position="21"/>
    </location>
</feature>
<reference evidence="8" key="1">
    <citation type="submission" date="2018-11" db="EMBL/GenBank/DDBJ databases">
        <title>Chitinophaga lutea sp.nov., isolate from arsenic contaminated soil.</title>
        <authorList>
            <person name="Zong Y."/>
        </authorList>
    </citation>
    <scope>NUCLEOTIDE SEQUENCE [LARGE SCALE GENOMIC DNA]</scope>
    <source>
        <strain evidence="8">YLT18</strain>
    </source>
</reference>
<keyword evidence="4" id="KW-0408">Iron</keyword>
<keyword evidence="2" id="KW-0479">Metal-binding</keyword>
<dbReference type="Gene3D" id="3.50.50.60">
    <property type="entry name" value="FAD/NAD(P)-binding domain"/>
    <property type="match status" value="1"/>
</dbReference>
<accession>A0A3N4MC79</accession>
<feature type="chain" id="PRO_5018267890" evidence="6">
    <location>
        <begin position="22"/>
        <end position="617"/>
    </location>
</feature>
<proteinExistence type="predicted"/>
<keyword evidence="3" id="KW-0560">Oxidoreductase</keyword>
<organism evidence="7 8">
    <name type="scientific">Chitinophaga barathri</name>
    <dbReference type="NCBI Taxonomy" id="1647451"/>
    <lineage>
        <taxon>Bacteria</taxon>
        <taxon>Pseudomonadati</taxon>
        <taxon>Bacteroidota</taxon>
        <taxon>Chitinophagia</taxon>
        <taxon>Chitinophagales</taxon>
        <taxon>Chitinophagaceae</taxon>
        <taxon>Chitinophaga</taxon>
    </lineage>
</organism>
<evidence type="ECO:0000256" key="4">
    <source>
        <dbReference type="ARBA" id="ARBA00023004"/>
    </source>
</evidence>
<comment type="caution">
    <text evidence="7">The sequence shown here is derived from an EMBL/GenBank/DDBJ whole genome shotgun (WGS) entry which is preliminary data.</text>
</comment>
<dbReference type="Proteomes" id="UP000279089">
    <property type="component" value="Unassembled WGS sequence"/>
</dbReference>
<dbReference type="OrthoDB" id="615715at2"/>
<evidence type="ECO:0000256" key="1">
    <source>
        <dbReference type="ARBA" id="ARBA00022485"/>
    </source>
</evidence>
<dbReference type="AlphaFoldDB" id="A0A3N4MC79"/>
<keyword evidence="5" id="KW-0411">Iron-sulfur</keyword>
<dbReference type="InterPro" id="IPR036188">
    <property type="entry name" value="FAD/NAD-bd_sf"/>
</dbReference>
<keyword evidence="6" id="KW-0732">Signal</keyword>
<keyword evidence="1" id="KW-0004">4Fe-4S</keyword>
<dbReference type="SUPFAM" id="SSF51905">
    <property type="entry name" value="FAD/NAD(P)-binding domain"/>
    <property type="match status" value="1"/>
</dbReference>
<dbReference type="EMBL" id="RMBX01000006">
    <property type="protein sequence ID" value="RPD41045.1"/>
    <property type="molecule type" value="Genomic_DNA"/>
</dbReference>
<evidence type="ECO:0000256" key="3">
    <source>
        <dbReference type="ARBA" id="ARBA00023002"/>
    </source>
</evidence>
<dbReference type="PANTHER" id="PTHR43498:SF1">
    <property type="entry name" value="COB--COM HETERODISULFIDE REDUCTASE IRON-SULFUR SUBUNIT A"/>
    <property type="match status" value="1"/>
</dbReference>
<gene>
    <name evidence="7" type="ORF">EG028_12780</name>
</gene>
<evidence type="ECO:0000256" key="5">
    <source>
        <dbReference type="ARBA" id="ARBA00023014"/>
    </source>
</evidence>
<evidence type="ECO:0000313" key="7">
    <source>
        <dbReference type="EMBL" id="RPD41045.1"/>
    </source>
</evidence>
<keyword evidence="8" id="KW-1185">Reference proteome</keyword>
<evidence type="ECO:0000256" key="2">
    <source>
        <dbReference type="ARBA" id="ARBA00022723"/>
    </source>
</evidence>
<dbReference type="InterPro" id="IPR039650">
    <property type="entry name" value="HdrA-like"/>
</dbReference>
<dbReference type="PANTHER" id="PTHR43498">
    <property type="entry name" value="FERREDOXIN:COB-COM HETERODISULFIDE REDUCTASE SUBUNIT A"/>
    <property type="match status" value="1"/>
</dbReference>
<dbReference type="Pfam" id="PF12831">
    <property type="entry name" value="FAD_oxidored"/>
    <property type="match status" value="1"/>
</dbReference>
<sequence length="617" mass="68489">MRIGSQCVILLFSLICFKVNAQQQTDLLIIGGGASGTMAGIQAARMGTNTLIIEETDWLGGMLTSAGVAAIDGNHRMPSGLWGEFRAQLYNYYGGPEKVFTGWVSNTLFEPHVGNNILKQMAAKEKNLKISYQTRFQSIRKENGRWQVTVLKGKKSAVIEAKLLIDATELGDVMAAAGVKYDIGMDASGETGETQAPAQSNDIIQDLTYVVVLKDYGKGADKTIRRPEGYNEAEFKHSCDVSDPASFDSPDNNCNKMMQYGRLPNNKYMINWPKSGNDYYLNIIEKTPAEREEALKAAKLHSLRFVYYLQTALGYRNLGIADDEFPTADKLPMIPYHRESRRLKGEALLTVNHVAKPYEQPQPLYRTGIAVGDYTIDHHHEKNPSAPKIDFVKIRVPSYNIPLGSLLPKEVDGLIVAEKSIGVTNIVNGATRLQPVVLGIGQAAGAIAAVALKQNIQPRQVSIRDVQQALLDSKAYIMPFIDVKAESPYFAAIQRTGATGILKGTGIPYQWANQTWFYPDNIPSRYDVLDGLRAYYEPLRTFWGASGEPLTLQFLLELFEKCGKKVTLQQIQNDWKKLSLPDTPAADITLNRATTAVLIDHYLEPFRRSVNFAGQLQ</sequence>
<dbReference type="GO" id="GO:0051539">
    <property type="term" value="F:4 iron, 4 sulfur cluster binding"/>
    <property type="evidence" value="ECO:0007669"/>
    <property type="project" value="UniProtKB-KW"/>
</dbReference>